<proteinExistence type="predicted"/>
<dbReference type="AlphaFoldDB" id="A0A1I7DT51"/>
<evidence type="ECO:0000313" key="2">
    <source>
        <dbReference type="EMBL" id="CAE6800503.1"/>
    </source>
</evidence>
<name>A0A1I7DT51_9BURK</name>
<dbReference type="Proteomes" id="UP000198844">
    <property type="component" value="Unassembled WGS sequence"/>
</dbReference>
<dbReference type="OrthoDB" id="8928268at2"/>
<protein>
    <recommendedName>
        <fullName evidence="1">DUF6566 domain-containing protein</fullName>
    </recommendedName>
</protein>
<reference evidence="3 4" key="1">
    <citation type="submission" date="2016-10" db="EMBL/GenBank/DDBJ databases">
        <authorList>
            <person name="de Groot N.N."/>
        </authorList>
    </citation>
    <scope>NUCLEOTIDE SEQUENCE [LARGE SCALE GENOMIC DNA]</scope>
    <source>
        <strain evidence="3 4">LMG 27731</strain>
    </source>
</reference>
<dbReference type="EMBL" id="FPBH01000011">
    <property type="protein sequence ID" value="SFU14814.1"/>
    <property type="molecule type" value="Genomic_DNA"/>
</dbReference>
<dbReference type="Proteomes" id="UP000674425">
    <property type="component" value="Unassembled WGS sequence"/>
</dbReference>
<evidence type="ECO:0000313" key="5">
    <source>
        <dbReference type="Proteomes" id="UP000674425"/>
    </source>
</evidence>
<evidence type="ECO:0000313" key="3">
    <source>
        <dbReference type="EMBL" id="SFU14814.1"/>
    </source>
</evidence>
<dbReference type="Pfam" id="PF20204">
    <property type="entry name" value="DUF6566"/>
    <property type="match status" value="1"/>
</dbReference>
<organism evidence="3 4">
    <name type="scientific">Paraburkholderia aspalathi</name>
    <dbReference type="NCBI Taxonomy" id="1324617"/>
    <lineage>
        <taxon>Bacteria</taxon>
        <taxon>Pseudomonadati</taxon>
        <taxon>Pseudomonadota</taxon>
        <taxon>Betaproteobacteria</taxon>
        <taxon>Burkholderiales</taxon>
        <taxon>Burkholderiaceae</taxon>
        <taxon>Paraburkholderia</taxon>
    </lineage>
</organism>
<accession>A0A1I7DT51</accession>
<gene>
    <name evidence="2" type="ORF">R69658_04941</name>
    <name evidence="3" type="ORF">SAMN05192563_1011158</name>
</gene>
<dbReference type="InterPro" id="IPR046696">
    <property type="entry name" value="DUF6566"/>
</dbReference>
<sequence length="104" mass="11785">MPARTVSYGEFEIAVRPERNKLGAWIASVSVSHGTRTVVDIRPMTVQPEWLTEEEAARDGVEWGCRFIDREFNTPPSRSWVAERSHAETWFRDAEESGSSETSA</sequence>
<evidence type="ECO:0000313" key="4">
    <source>
        <dbReference type="Proteomes" id="UP000198844"/>
    </source>
</evidence>
<feature type="domain" description="DUF6566" evidence="1">
    <location>
        <begin position="1"/>
        <end position="75"/>
    </location>
</feature>
<dbReference type="EMBL" id="CAJNAU010000054">
    <property type="protein sequence ID" value="CAE6800503.1"/>
    <property type="molecule type" value="Genomic_DNA"/>
</dbReference>
<reference evidence="2 5" key="2">
    <citation type="submission" date="2021-02" db="EMBL/GenBank/DDBJ databases">
        <authorList>
            <person name="Vanwijnsberghe S."/>
        </authorList>
    </citation>
    <scope>NUCLEOTIDE SEQUENCE [LARGE SCALE GENOMIC DNA]</scope>
    <source>
        <strain evidence="2 5">R-69658</strain>
    </source>
</reference>
<keyword evidence="5" id="KW-1185">Reference proteome</keyword>
<evidence type="ECO:0000259" key="1">
    <source>
        <dbReference type="Pfam" id="PF20204"/>
    </source>
</evidence>